<dbReference type="CDD" id="cd02440">
    <property type="entry name" value="AdoMet_MTases"/>
    <property type="match status" value="1"/>
</dbReference>
<dbReference type="InterPro" id="IPR031158">
    <property type="entry name" value="GH10_AS"/>
</dbReference>
<feature type="binding site" evidence="10">
    <location>
        <position position="507"/>
    </location>
    <ligand>
        <name>S-adenosyl-L-methionine</name>
        <dbReference type="ChEBI" id="CHEBI:59789"/>
    </ligand>
</feature>
<feature type="binding site" evidence="10">
    <location>
        <position position="554"/>
    </location>
    <ligand>
        <name>S-adenosyl-L-methionine</name>
        <dbReference type="ChEBI" id="CHEBI:59789"/>
    </ligand>
</feature>
<evidence type="ECO:0008006" key="18">
    <source>
        <dbReference type="Google" id="ProtNLM"/>
    </source>
</evidence>
<feature type="active site" description="Nucleophile" evidence="11">
    <location>
        <position position="221"/>
    </location>
</feature>
<dbReference type="PROSITE" id="PS51760">
    <property type="entry name" value="GH10_2"/>
    <property type="match status" value="1"/>
</dbReference>
<comment type="caution">
    <text evidence="16">The sequence shown here is derived from an EMBL/GenBank/DDBJ whole genome shotgun (WGS) entry which is preliminary data.</text>
</comment>
<dbReference type="Pfam" id="PF01189">
    <property type="entry name" value="Methyltr_RsmB-F"/>
    <property type="match status" value="1"/>
</dbReference>
<feature type="binding site" evidence="10">
    <location>
        <position position="534"/>
    </location>
    <ligand>
        <name>S-adenosyl-L-methionine</name>
        <dbReference type="ChEBI" id="CHEBI:59789"/>
    </ligand>
</feature>
<dbReference type="InterPro" id="IPR023267">
    <property type="entry name" value="RCMT"/>
</dbReference>
<feature type="domain" description="GH10" evidence="15">
    <location>
        <begin position="44"/>
        <end position="283"/>
    </location>
</feature>
<dbReference type="Gene3D" id="3.20.20.80">
    <property type="entry name" value="Glycosidases"/>
    <property type="match status" value="2"/>
</dbReference>
<dbReference type="GO" id="GO:0005730">
    <property type="term" value="C:nucleolus"/>
    <property type="evidence" value="ECO:0007669"/>
    <property type="project" value="TreeGrafter"/>
</dbReference>
<gene>
    <name evidence="16" type="ORF">EIP91_009316</name>
</gene>
<evidence type="ECO:0000256" key="13">
    <source>
        <dbReference type="SAM" id="SignalP"/>
    </source>
</evidence>
<dbReference type="Pfam" id="PF21148">
    <property type="entry name" value="NSUN5_fdxn-like"/>
    <property type="match status" value="1"/>
</dbReference>
<keyword evidence="6 10" id="KW-0694">RNA-binding</keyword>
<comment type="similarity">
    <text evidence="10">Belongs to the class I-like SAM-binding methyltransferase superfamily. RsmB/NOP family.</text>
</comment>
<evidence type="ECO:0000256" key="1">
    <source>
        <dbReference type="ARBA" id="ARBA00007495"/>
    </source>
</evidence>
<evidence type="ECO:0000313" key="17">
    <source>
        <dbReference type="Proteomes" id="UP000292702"/>
    </source>
</evidence>
<dbReference type="SMART" id="SM00633">
    <property type="entry name" value="Glyco_10"/>
    <property type="match status" value="1"/>
</dbReference>
<evidence type="ECO:0000256" key="6">
    <source>
        <dbReference type="ARBA" id="ARBA00022884"/>
    </source>
</evidence>
<evidence type="ECO:0000259" key="15">
    <source>
        <dbReference type="PROSITE" id="PS51760"/>
    </source>
</evidence>
<dbReference type="GO" id="GO:0031176">
    <property type="term" value="F:endo-1,4-beta-xylanase activity"/>
    <property type="evidence" value="ECO:0007669"/>
    <property type="project" value="UniProtKB-ARBA"/>
</dbReference>
<dbReference type="InterPro" id="IPR001000">
    <property type="entry name" value="GH10_dom"/>
</dbReference>
<dbReference type="InterPro" id="IPR049560">
    <property type="entry name" value="MeTrfase_RsmB-F_NOP2_cat"/>
</dbReference>
<feature type="compositionally biased region" description="Basic residues" evidence="12">
    <location>
        <begin position="715"/>
        <end position="731"/>
    </location>
</feature>
<dbReference type="InterPro" id="IPR049561">
    <property type="entry name" value="NSUN5_7_fdxn-like"/>
</dbReference>
<keyword evidence="5" id="KW-0378">Hydrolase</keyword>
<evidence type="ECO:0000256" key="8">
    <source>
        <dbReference type="ARBA" id="ARBA00023295"/>
    </source>
</evidence>
<dbReference type="EMBL" id="RWJN01000528">
    <property type="protein sequence ID" value="TCD60905.1"/>
    <property type="molecule type" value="Genomic_DNA"/>
</dbReference>
<dbReference type="OrthoDB" id="435282at2759"/>
<feature type="region of interest" description="Disordered" evidence="12">
    <location>
        <begin position="686"/>
        <end position="731"/>
    </location>
</feature>
<dbReference type="Gene3D" id="3.40.50.150">
    <property type="entry name" value="Vaccinia Virus protein VP39"/>
    <property type="match status" value="1"/>
</dbReference>
<dbReference type="PANTHER" id="PTHR22807:SF4">
    <property type="entry name" value="28S RRNA (CYTOSINE-C(5))-METHYLTRANSFERASE"/>
    <property type="match status" value="1"/>
</dbReference>
<dbReference type="Gene3D" id="3.30.70.1170">
    <property type="entry name" value="Sun protein, domain 3"/>
    <property type="match status" value="1"/>
</dbReference>
<dbReference type="InterPro" id="IPR029063">
    <property type="entry name" value="SAM-dependent_MTases_sf"/>
</dbReference>
<keyword evidence="17" id="KW-1185">Reference proteome</keyword>
<feature type="signal peptide" evidence="13">
    <location>
        <begin position="1"/>
        <end position="17"/>
    </location>
</feature>
<evidence type="ECO:0000256" key="11">
    <source>
        <dbReference type="PROSITE-ProRule" id="PRU10061"/>
    </source>
</evidence>
<comment type="similarity">
    <text evidence="1">Belongs to the glycosyl hydrolase 10 (cellulase F) family.</text>
</comment>
<evidence type="ECO:0000256" key="9">
    <source>
        <dbReference type="ARBA" id="ARBA00023326"/>
    </source>
</evidence>
<dbReference type="AlphaFoldDB" id="A0A4R0R771"/>
<proteinExistence type="inferred from homology"/>
<sequence>MAQTLVALLALASMAACAPSNKPNAGLQLNTIAKQQHKLYFGSATDNPELNDTAYTSILDSRMFGQITPANSMKWVCVDAIEPSPGNFTFHDGDVIANLAKRNGQLLRGHNCVWHNQLPDWTLRDTHVFFNSSGTKFIPAAFHAARKADPHAKLYANDFNIEGPGVKATAYQNLIKTLKKEGVPIDGIGLQSHFIVGELPPNITQNIEAFVKLGVEVAITELDIRMTLPATPALLAQQQKDYESVIASCNASLPLPMNFYFEASKVLDKLDAKQGSIKGLIATLPERDRKRTAAAVIETLKYKNVLNDVIEATKLLKEEKKLKSRNLTLVLVHDLLLSGGIQAGDGPIKQAILRHKTRLSSEFTRIKIKHGVKSTVELAQTGDERAAKIPRYVRVNATCWDMEDAVKEFKSRGYALSNPFEHKKGFQKDEHVPNLLLFSPESQWVEDELYKSGKVILQDKASCFPAHILSPPALDSAVVIDATAAPGNKTSHLSALMRGQGKLYAFERDKRRFGTLQMMLQKAKCRNVEPVNADFLTTSPEDSKFSAVTHILLDPSCSGSAPGRTQGPVAELESTEEQESRLNKLAGFQLMMIKHAMKFPSVQRIVYSTCSIHATENEHVVRAALESEESKAGHFKLAPRKDVLPTWHRRGIPEEMNSPDDGESLVRCSPGEDATNGFFVSLFIRESSSSSSKRKVSDEGEDDEDLLDNITIPTAKKRKKKKKKSAISHDT</sequence>
<dbReference type="GO" id="GO:0003723">
    <property type="term" value="F:RNA binding"/>
    <property type="evidence" value="ECO:0007669"/>
    <property type="project" value="UniProtKB-UniRule"/>
</dbReference>
<dbReference type="Proteomes" id="UP000292702">
    <property type="component" value="Unassembled WGS sequence"/>
</dbReference>
<keyword evidence="4 10" id="KW-0949">S-adenosyl-L-methionine</keyword>
<evidence type="ECO:0000256" key="4">
    <source>
        <dbReference type="ARBA" id="ARBA00022691"/>
    </source>
</evidence>
<evidence type="ECO:0000313" key="16">
    <source>
        <dbReference type="EMBL" id="TCD60905.1"/>
    </source>
</evidence>
<organism evidence="16 17">
    <name type="scientific">Steccherinum ochraceum</name>
    <dbReference type="NCBI Taxonomy" id="92696"/>
    <lineage>
        <taxon>Eukaryota</taxon>
        <taxon>Fungi</taxon>
        <taxon>Dikarya</taxon>
        <taxon>Basidiomycota</taxon>
        <taxon>Agaricomycotina</taxon>
        <taxon>Agaricomycetes</taxon>
        <taxon>Polyporales</taxon>
        <taxon>Steccherinaceae</taxon>
        <taxon>Steccherinum</taxon>
    </lineage>
</organism>
<accession>A0A4R0R771</accession>
<keyword evidence="8" id="KW-0326">Glycosidase</keyword>
<evidence type="ECO:0000256" key="2">
    <source>
        <dbReference type="ARBA" id="ARBA00022603"/>
    </source>
</evidence>
<evidence type="ECO:0000256" key="12">
    <source>
        <dbReference type="SAM" id="MobiDB-lite"/>
    </source>
</evidence>
<dbReference type="InterPro" id="IPR001678">
    <property type="entry name" value="MeTrfase_RsmB-F_NOP2_dom"/>
</dbReference>
<feature type="active site" description="Nucleophile" evidence="10">
    <location>
        <position position="610"/>
    </location>
</feature>
<evidence type="ECO:0000256" key="10">
    <source>
        <dbReference type="PROSITE-ProRule" id="PRU01023"/>
    </source>
</evidence>
<name>A0A4R0R771_9APHY</name>
<feature type="domain" description="SAM-dependent MTase RsmB/NOP-type" evidence="14">
    <location>
        <begin position="381"/>
        <end position="686"/>
    </location>
</feature>
<keyword evidence="9" id="KW-0624">Polysaccharide degradation</keyword>
<evidence type="ECO:0000256" key="5">
    <source>
        <dbReference type="ARBA" id="ARBA00022801"/>
    </source>
</evidence>
<dbReference type="PROSITE" id="PS00591">
    <property type="entry name" value="GH10_1"/>
    <property type="match status" value="1"/>
</dbReference>
<dbReference type="SUPFAM" id="SSF51445">
    <property type="entry name" value="(Trans)glycosidases"/>
    <property type="match status" value="1"/>
</dbReference>
<keyword evidence="3 10" id="KW-0808">Transferase</keyword>
<dbReference type="GO" id="GO:0008173">
    <property type="term" value="F:RNA methyltransferase activity"/>
    <property type="evidence" value="ECO:0007669"/>
    <property type="project" value="InterPro"/>
</dbReference>
<dbReference type="STRING" id="92696.A0A4R0R771"/>
<dbReference type="GO" id="GO:0070475">
    <property type="term" value="P:rRNA base methylation"/>
    <property type="evidence" value="ECO:0007669"/>
    <property type="project" value="TreeGrafter"/>
</dbReference>
<comment type="caution">
    <text evidence="10">Lacks conserved residue(s) required for the propagation of feature annotation.</text>
</comment>
<dbReference type="InterPro" id="IPR048889">
    <property type="entry name" value="NSUN5_RCM1_N"/>
</dbReference>
<dbReference type="InterPro" id="IPR017853">
    <property type="entry name" value="GH"/>
</dbReference>
<dbReference type="PRINTS" id="PR02008">
    <property type="entry name" value="RCMTFAMILY"/>
</dbReference>
<feature type="chain" id="PRO_5020898875" description="Beta-xylanase" evidence="13">
    <location>
        <begin position="18"/>
        <end position="731"/>
    </location>
</feature>
<dbReference type="Pfam" id="PF00331">
    <property type="entry name" value="Glyco_hydro_10"/>
    <property type="match status" value="2"/>
</dbReference>
<dbReference type="PROSITE" id="PS51686">
    <property type="entry name" value="SAM_MT_RSMB_NOP"/>
    <property type="match status" value="1"/>
</dbReference>
<evidence type="ECO:0000259" key="14">
    <source>
        <dbReference type="PROSITE" id="PS51686"/>
    </source>
</evidence>
<dbReference type="GO" id="GO:0000272">
    <property type="term" value="P:polysaccharide catabolic process"/>
    <property type="evidence" value="ECO:0007669"/>
    <property type="project" value="UniProtKB-KW"/>
</dbReference>
<dbReference type="SUPFAM" id="SSF53335">
    <property type="entry name" value="S-adenosyl-L-methionine-dependent methyltransferases"/>
    <property type="match status" value="1"/>
</dbReference>
<dbReference type="Pfam" id="PF21153">
    <property type="entry name" value="NSUN5_N"/>
    <property type="match status" value="1"/>
</dbReference>
<dbReference type="PANTHER" id="PTHR22807">
    <property type="entry name" value="NOP2 YEAST -RELATED NOL1/NOP2/FMU SUN DOMAIN-CONTAINING"/>
    <property type="match status" value="1"/>
</dbReference>
<keyword evidence="2 10" id="KW-0489">Methyltransferase</keyword>
<evidence type="ECO:0000256" key="7">
    <source>
        <dbReference type="ARBA" id="ARBA00023277"/>
    </source>
</evidence>
<keyword evidence="13" id="KW-0732">Signal</keyword>
<evidence type="ECO:0000256" key="3">
    <source>
        <dbReference type="ARBA" id="ARBA00022679"/>
    </source>
</evidence>
<protein>
    <recommendedName>
        <fullName evidence="18">Beta-xylanase</fullName>
    </recommendedName>
</protein>
<reference evidence="16 17" key="1">
    <citation type="submission" date="2018-11" db="EMBL/GenBank/DDBJ databases">
        <title>Genome assembly of Steccherinum ochraceum LE-BIN_3174, the white-rot fungus of the Steccherinaceae family (The Residual Polyporoid clade, Polyporales, Basidiomycota).</title>
        <authorList>
            <person name="Fedorova T.V."/>
            <person name="Glazunova O.A."/>
            <person name="Landesman E.O."/>
            <person name="Moiseenko K.V."/>
            <person name="Psurtseva N.V."/>
            <person name="Savinova O.S."/>
            <person name="Shakhova N.V."/>
            <person name="Tyazhelova T.V."/>
            <person name="Vasina D.V."/>
        </authorList>
    </citation>
    <scope>NUCLEOTIDE SEQUENCE [LARGE SCALE GENOMIC DNA]</scope>
    <source>
        <strain evidence="16 17">LE-BIN_3174</strain>
    </source>
</reference>
<keyword evidence="7" id="KW-0119">Carbohydrate metabolism</keyword>